<dbReference type="GeneID" id="36844633"/>
<sequence>MEEPATTAPALLGADTLPEGLVADAPADGRAASYASRLDAACRAWNMNGEGDEVASDPLLTRLDEQAFFDDWGDGEGWDGCAFAEAYRGMWEAIDADPWASTAIKYALASNLGPQWPPGIEDIVGVYTSLVGTPEAHFAAQEIIGQEATRSQGLARLVRNIGALYRRRTESRMAAYARRTTMNAQGSLTLRAIMGDWPRAVDPRCDPDDDTLYLVLAERGSRGATVHLVAVTNGGAEARVLGSMAPDRDFIGDLDALPPAARPYAAFVPWLLDGAGLPDDEIDVGVGDAVLAVRAIMALLPSWADLPPAVLDAVRPWSPGRIMRLGGRSKTWAAWIDACSLALLLSQMAGADAGATAIQLYRPDVRPPTDPFAPVTQVETLMRLAHEAAVGATEARFDPTGLPMELAEPLAFDIWRRTCASPTAERGADGRLVGADRLLDVAALWGVDPTPAERARPDLLCASLAPAAVAHGARVLRGRDTLPLPDRVAPLFGPVILDEVERGAWSRACDGLVDPDSVGVADNPRRAVFGAYRDIVGGDTDEEEEELVRRWAPVRDRALDVVQQAHAYARTRPDLAGPSLTDKARLTLLALRHEVPIEADDLVTFDAACAALAPLAVLWP</sequence>
<protein>
    <recommendedName>
        <fullName evidence="2">DUF5848 domain-containing protein</fullName>
    </recommendedName>
</protein>
<dbReference type="Proteomes" id="UP000248852">
    <property type="component" value="Segment"/>
</dbReference>
<gene>
    <name evidence="1" type="ORF">pqer_cds_1070</name>
</gene>
<evidence type="ECO:0008006" key="2">
    <source>
        <dbReference type="Google" id="ProtNLM"/>
    </source>
</evidence>
<proteinExistence type="predicted"/>
<dbReference type="RefSeq" id="YP_009483761.1">
    <property type="nucleotide sequence ID" value="NC_037667.1"/>
</dbReference>
<dbReference type="EMBL" id="MG011689">
    <property type="protein sequence ID" value="AVK75492.1"/>
    <property type="molecule type" value="Genomic_DNA"/>
</dbReference>
<evidence type="ECO:0000313" key="1">
    <source>
        <dbReference type="EMBL" id="AVK75492.1"/>
    </source>
</evidence>
<reference evidence="1" key="1">
    <citation type="journal article" date="2018" name="Nat. Commun.">
        <title>Diversity and evolution of the emerging Pandoraviridae family.</title>
        <authorList>
            <person name="Legendre M."/>
            <person name="Fabre E."/>
            <person name="Poirot O."/>
            <person name="Jeudy S."/>
            <person name="Lartigue A."/>
            <person name="Alempic J.M."/>
            <person name="Beucher L."/>
            <person name="Philippe N."/>
            <person name="Bertaux L."/>
            <person name="Christo-Foroux E."/>
            <person name="Labadie K."/>
            <person name="Coute Y."/>
            <person name="Abergel C."/>
            <person name="Claverie J.M."/>
        </authorList>
    </citation>
    <scope>NUCLEOTIDE SEQUENCE [LARGE SCALE GENOMIC DNA]</scope>
    <source>
        <strain evidence="1">Quercus</strain>
    </source>
</reference>
<accession>A0A2U7UAR9</accession>
<dbReference type="KEGG" id="vg:36844633"/>
<organism evidence="1">
    <name type="scientific">Pandoravirus quercus</name>
    <dbReference type="NCBI Taxonomy" id="2107709"/>
    <lineage>
        <taxon>Viruses</taxon>
        <taxon>Pandoravirus</taxon>
    </lineage>
</organism>
<name>A0A2U7UAR9_9VIRU</name>